<evidence type="ECO:0000313" key="6">
    <source>
        <dbReference type="Proteomes" id="UP000663845"/>
    </source>
</evidence>
<dbReference type="SUPFAM" id="SSF57196">
    <property type="entry name" value="EGF/Laminin"/>
    <property type="match status" value="1"/>
</dbReference>
<comment type="caution">
    <text evidence="4">The sequence shown here is derived from an EMBL/GenBank/DDBJ whole genome shotgun (WGS) entry which is preliminary data.</text>
</comment>
<gene>
    <name evidence="4" type="ORF">JYZ213_LOCUS15156</name>
    <name evidence="5" type="ORF">OXD698_LOCUS11104</name>
</gene>
<evidence type="ECO:0000256" key="1">
    <source>
        <dbReference type="PROSITE-ProRule" id="PRU00076"/>
    </source>
</evidence>
<keyword evidence="1" id="KW-0245">EGF-like domain</keyword>
<keyword evidence="1" id="KW-1015">Disulfide bond</keyword>
<feature type="chain" id="PRO_5035600481" description="EGF-like domain-containing protein" evidence="2">
    <location>
        <begin position="23"/>
        <end position="164"/>
    </location>
</feature>
<dbReference type="PROSITE" id="PS50026">
    <property type="entry name" value="EGF_3"/>
    <property type="match status" value="1"/>
</dbReference>
<evidence type="ECO:0000259" key="3">
    <source>
        <dbReference type="PROSITE" id="PS50026"/>
    </source>
</evidence>
<accession>A0A814FNH0</accession>
<evidence type="ECO:0000313" key="5">
    <source>
        <dbReference type="EMBL" id="CAF3683778.1"/>
    </source>
</evidence>
<feature type="signal peptide" evidence="2">
    <location>
        <begin position="1"/>
        <end position="22"/>
    </location>
</feature>
<name>A0A814FNH0_9BILA</name>
<dbReference type="AlphaFoldDB" id="A0A814FNH0"/>
<dbReference type="SMART" id="SM00181">
    <property type="entry name" value="EGF"/>
    <property type="match status" value="1"/>
</dbReference>
<dbReference type="PROSITE" id="PS01186">
    <property type="entry name" value="EGF_2"/>
    <property type="match status" value="1"/>
</dbReference>
<dbReference type="PROSITE" id="PS00022">
    <property type="entry name" value="EGF_1"/>
    <property type="match status" value="1"/>
</dbReference>
<dbReference type="Pfam" id="PF00008">
    <property type="entry name" value="EGF"/>
    <property type="match status" value="1"/>
</dbReference>
<evidence type="ECO:0000256" key="2">
    <source>
        <dbReference type="SAM" id="SignalP"/>
    </source>
</evidence>
<organism evidence="4 6">
    <name type="scientific">Adineta steineri</name>
    <dbReference type="NCBI Taxonomy" id="433720"/>
    <lineage>
        <taxon>Eukaryota</taxon>
        <taxon>Metazoa</taxon>
        <taxon>Spiralia</taxon>
        <taxon>Gnathifera</taxon>
        <taxon>Rotifera</taxon>
        <taxon>Eurotatoria</taxon>
        <taxon>Bdelloidea</taxon>
        <taxon>Adinetida</taxon>
        <taxon>Adinetidae</taxon>
        <taxon>Adineta</taxon>
    </lineage>
</organism>
<dbReference type="CDD" id="cd00054">
    <property type="entry name" value="EGF_CA"/>
    <property type="match status" value="1"/>
</dbReference>
<sequence length="164" mass="18758">MIFRKFLRTSLVLYTLVIYISATTQNENNNDDDDKYNQIERFLLHVKTPTIASSGVINNLIHPSIISSQENTDASLDNPSSTEKCMSNPCENGGICISTGQMTYECKCVGPWRGIHCSNGLKKRSLTKRQSLYQLMQEIKRNKNKQDENDGGRPYYDFRNGIYF</sequence>
<dbReference type="Proteomes" id="UP000663844">
    <property type="component" value="Unassembled WGS sequence"/>
</dbReference>
<dbReference type="Proteomes" id="UP000663845">
    <property type="component" value="Unassembled WGS sequence"/>
</dbReference>
<keyword evidence="2" id="KW-0732">Signal</keyword>
<proteinExistence type="predicted"/>
<feature type="domain" description="EGF-like" evidence="3">
    <location>
        <begin position="81"/>
        <end position="118"/>
    </location>
</feature>
<dbReference type="EMBL" id="CAJNOG010000130">
    <property type="protein sequence ID" value="CAF0985334.1"/>
    <property type="molecule type" value="Genomic_DNA"/>
</dbReference>
<protein>
    <recommendedName>
        <fullName evidence="3">EGF-like domain-containing protein</fullName>
    </recommendedName>
</protein>
<comment type="caution">
    <text evidence="1">Lacks conserved residue(s) required for the propagation of feature annotation.</text>
</comment>
<dbReference type="InterPro" id="IPR000742">
    <property type="entry name" value="EGF"/>
</dbReference>
<dbReference type="Gene3D" id="2.10.25.10">
    <property type="entry name" value="Laminin"/>
    <property type="match status" value="1"/>
</dbReference>
<dbReference type="EMBL" id="CAJOAZ010000614">
    <property type="protein sequence ID" value="CAF3683778.1"/>
    <property type="molecule type" value="Genomic_DNA"/>
</dbReference>
<evidence type="ECO:0000313" key="4">
    <source>
        <dbReference type="EMBL" id="CAF0985334.1"/>
    </source>
</evidence>
<feature type="disulfide bond" evidence="1">
    <location>
        <begin position="108"/>
        <end position="117"/>
    </location>
</feature>
<reference evidence="4" key="1">
    <citation type="submission" date="2021-02" db="EMBL/GenBank/DDBJ databases">
        <authorList>
            <person name="Nowell W R."/>
        </authorList>
    </citation>
    <scope>NUCLEOTIDE SEQUENCE</scope>
</reference>